<protein>
    <submittedName>
        <fullName evidence="4">SDR family oxidoreductase</fullName>
    </submittedName>
</protein>
<accession>A0ABN1GYT7</accession>
<evidence type="ECO:0000256" key="2">
    <source>
        <dbReference type="ARBA" id="ARBA00023002"/>
    </source>
</evidence>
<proteinExistence type="inferred from homology"/>
<organism evidence="4 5">
    <name type="scientific">Sporichthya brevicatena</name>
    <dbReference type="NCBI Taxonomy" id="171442"/>
    <lineage>
        <taxon>Bacteria</taxon>
        <taxon>Bacillati</taxon>
        <taxon>Actinomycetota</taxon>
        <taxon>Actinomycetes</taxon>
        <taxon>Sporichthyales</taxon>
        <taxon>Sporichthyaceae</taxon>
        <taxon>Sporichthya</taxon>
    </lineage>
</organism>
<dbReference type="EMBL" id="BAAAHE010000023">
    <property type="protein sequence ID" value="GAA0623847.1"/>
    <property type="molecule type" value="Genomic_DNA"/>
</dbReference>
<comment type="caution">
    <text evidence="4">The sequence shown here is derived from an EMBL/GenBank/DDBJ whole genome shotgun (WGS) entry which is preliminary data.</text>
</comment>
<dbReference type="CDD" id="cd05233">
    <property type="entry name" value="SDR_c"/>
    <property type="match status" value="1"/>
</dbReference>
<keyword evidence="5" id="KW-1185">Reference proteome</keyword>
<dbReference type="PRINTS" id="PR00081">
    <property type="entry name" value="GDHRDH"/>
</dbReference>
<evidence type="ECO:0000313" key="5">
    <source>
        <dbReference type="Proteomes" id="UP001500957"/>
    </source>
</evidence>
<evidence type="ECO:0000313" key="4">
    <source>
        <dbReference type="EMBL" id="GAA0623847.1"/>
    </source>
</evidence>
<dbReference type="Proteomes" id="UP001500957">
    <property type="component" value="Unassembled WGS sequence"/>
</dbReference>
<dbReference type="InterPro" id="IPR036291">
    <property type="entry name" value="NAD(P)-bd_dom_sf"/>
</dbReference>
<dbReference type="Gene3D" id="3.40.50.720">
    <property type="entry name" value="NAD(P)-binding Rossmann-like Domain"/>
    <property type="match status" value="1"/>
</dbReference>
<evidence type="ECO:0000256" key="3">
    <source>
        <dbReference type="RuleBase" id="RU000363"/>
    </source>
</evidence>
<dbReference type="Pfam" id="PF00106">
    <property type="entry name" value="adh_short"/>
    <property type="match status" value="1"/>
</dbReference>
<gene>
    <name evidence="4" type="ORF">GCM10009547_28670</name>
</gene>
<sequence length="267" mass="27533">MHAVEGVTPALGATSLPEFRRRRAVVTGGGSGIGLALTERLVADGASVLAVDVDAGRADSVAAVGGRFVLADVSSPTDWDRVVQIAADDLGGLDLVVLNAGIPVLEPDPLAAPYERIARAYAVNVEGVVHGLRAGVPLLEDGGGDLVVVASLAGLMSYPDDPYYAMTKHAVVGLGLSVARPLAARSVRVTIFCPGVIDTPLVPEAVRTAVLAAGLDLLGPEDTASHLLEALDRGGTGRIWTSQAQLGLVEHQMTKVELPRPPVRAAR</sequence>
<dbReference type="InterPro" id="IPR020904">
    <property type="entry name" value="Sc_DH/Rdtase_CS"/>
</dbReference>
<reference evidence="4 5" key="1">
    <citation type="journal article" date="2019" name="Int. J. Syst. Evol. Microbiol.">
        <title>The Global Catalogue of Microorganisms (GCM) 10K type strain sequencing project: providing services to taxonomists for standard genome sequencing and annotation.</title>
        <authorList>
            <consortium name="The Broad Institute Genomics Platform"/>
            <consortium name="The Broad Institute Genome Sequencing Center for Infectious Disease"/>
            <person name="Wu L."/>
            <person name="Ma J."/>
        </authorList>
    </citation>
    <scope>NUCLEOTIDE SEQUENCE [LARGE SCALE GENOMIC DNA]</scope>
    <source>
        <strain evidence="4 5">JCM 10671</strain>
    </source>
</reference>
<dbReference type="PRINTS" id="PR00080">
    <property type="entry name" value="SDRFAMILY"/>
</dbReference>
<dbReference type="PANTHER" id="PTHR43008">
    <property type="entry name" value="BENZIL REDUCTASE"/>
    <property type="match status" value="1"/>
</dbReference>
<dbReference type="PANTHER" id="PTHR43008:SF4">
    <property type="entry name" value="CHAIN DEHYDROGENASE, PUTATIVE (AFU_ORTHOLOGUE AFUA_4G08710)-RELATED"/>
    <property type="match status" value="1"/>
</dbReference>
<keyword evidence="2" id="KW-0560">Oxidoreductase</keyword>
<dbReference type="PROSITE" id="PS00061">
    <property type="entry name" value="ADH_SHORT"/>
    <property type="match status" value="1"/>
</dbReference>
<comment type="similarity">
    <text evidence="1 3">Belongs to the short-chain dehydrogenases/reductases (SDR) family.</text>
</comment>
<dbReference type="InterPro" id="IPR002347">
    <property type="entry name" value="SDR_fam"/>
</dbReference>
<evidence type="ECO:0000256" key="1">
    <source>
        <dbReference type="ARBA" id="ARBA00006484"/>
    </source>
</evidence>
<name>A0ABN1GYT7_9ACTN</name>
<dbReference type="SUPFAM" id="SSF51735">
    <property type="entry name" value="NAD(P)-binding Rossmann-fold domains"/>
    <property type="match status" value="1"/>
</dbReference>